<dbReference type="GO" id="GO:0098609">
    <property type="term" value="P:cell-cell adhesion"/>
    <property type="evidence" value="ECO:0007669"/>
    <property type="project" value="TreeGrafter"/>
</dbReference>
<dbReference type="PANTHER" id="PTHR23220:SF133">
    <property type="entry name" value="INTEGRIN ALPHA-PS2"/>
    <property type="match status" value="1"/>
</dbReference>
<dbReference type="KEGG" id="pbap:Pla133_25680"/>
<keyword evidence="3" id="KW-0325">Glycoprotein</keyword>
<name>A0A518BKI9_9BACT</name>
<dbReference type="Pfam" id="PF01839">
    <property type="entry name" value="FG-GAP"/>
    <property type="match status" value="5"/>
</dbReference>
<keyword evidence="2" id="KW-0677">Repeat</keyword>
<dbReference type="InterPro" id="IPR028994">
    <property type="entry name" value="Integrin_alpha_N"/>
</dbReference>
<dbReference type="GO" id="GO:0033627">
    <property type="term" value="P:cell adhesion mediated by integrin"/>
    <property type="evidence" value="ECO:0007669"/>
    <property type="project" value="TreeGrafter"/>
</dbReference>
<dbReference type="Proteomes" id="UP000316921">
    <property type="component" value="Chromosome"/>
</dbReference>
<dbReference type="GO" id="GO:0009897">
    <property type="term" value="C:external side of plasma membrane"/>
    <property type="evidence" value="ECO:0007669"/>
    <property type="project" value="TreeGrafter"/>
</dbReference>
<evidence type="ECO:0000313" key="4">
    <source>
        <dbReference type="EMBL" id="QDU67485.1"/>
    </source>
</evidence>
<dbReference type="Gene3D" id="2.130.10.130">
    <property type="entry name" value="Integrin alpha, N-terminal"/>
    <property type="match status" value="3"/>
</dbReference>
<dbReference type="PROSITE" id="PS51470">
    <property type="entry name" value="FG_GAP"/>
    <property type="match status" value="4"/>
</dbReference>
<dbReference type="InterPro" id="IPR013519">
    <property type="entry name" value="Int_alpha_beta-p"/>
</dbReference>
<protein>
    <submittedName>
        <fullName evidence="4">FG-GAP repeat protein</fullName>
    </submittedName>
</protein>
<evidence type="ECO:0000313" key="5">
    <source>
        <dbReference type="Proteomes" id="UP000316921"/>
    </source>
</evidence>
<keyword evidence="1" id="KW-0732">Signal</keyword>
<evidence type="ECO:0000256" key="1">
    <source>
        <dbReference type="ARBA" id="ARBA00022729"/>
    </source>
</evidence>
<organism evidence="4 5">
    <name type="scientific">Engelhardtia mirabilis</name>
    <dbReference type="NCBI Taxonomy" id="2528011"/>
    <lineage>
        <taxon>Bacteria</taxon>
        <taxon>Pseudomonadati</taxon>
        <taxon>Planctomycetota</taxon>
        <taxon>Planctomycetia</taxon>
        <taxon>Planctomycetia incertae sedis</taxon>
        <taxon>Engelhardtia</taxon>
    </lineage>
</organism>
<dbReference type="GO" id="GO:0007160">
    <property type="term" value="P:cell-matrix adhesion"/>
    <property type="evidence" value="ECO:0007669"/>
    <property type="project" value="TreeGrafter"/>
</dbReference>
<accession>A0A518BKI9</accession>
<dbReference type="GO" id="GO:0005178">
    <property type="term" value="F:integrin binding"/>
    <property type="evidence" value="ECO:0007669"/>
    <property type="project" value="TreeGrafter"/>
</dbReference>
<dbReference type="GO" id="GO:0008305">
    <property type="term" value="C:integrin complex"/>
    <property type="evidence" value="ECO:0007669"/>
    <property type="project" value="InterPro"/>
</dbReference>
<dbReference type="GO" id="GO:0007229">
    <property type="term" value="P:integrin-mediated signaling pathway"/>
    <property type="evidence" value="ECO:0007669"/>
    <property type="project" value="TreeGrafter"/>
</dbReference>
<dbReference type="EMBL" id="CP036287">
    <property type="protein sequence ID" value="QDU67485.1"/>
    <property type="molecule type" value="Genomic_DNA"/>
</dbReference>
<dbReference type="PANTHER" id="PTHR23220">
    <property type="entry name" value="INTEGRIN ALPHA"/>
    <property type="match status" value="1"/>
</dbReference>
<dbReference type="SUPFAM" id="SSF69318">
    <property type="entry name" value="Integrin alpha N-terminal domain"/>
    <property type="match status" value="2"/>
</dbReference>
<dbReference type="AlphaFoldDB" id="A0A518BKI9"/>
<dbReference type="PRINTS" id="PR01185">
    <property type="entry name" value="INTEGRINA"/>
</dbReference>
<keyword evidence="5" id="KW-1185">Reference proteome</keyword>
<dbReference type="InterPro" id="IPR000413">
    <property type="entry name" value="Integrin_alpha"/>
</dbReference>
<proteinExistence type="predicted"/>
<evidence type="ECO:0000256" key="2">
    <source>
        <dbReference type="ARBA" id="ARBA00022737"/>
    </source>
</evidence>
<evidence type="ECO:0000256" key="3">
    <source>
        <dbReference type="ARBA" id="ARBA00023180"/>
    </source>
</evidence>
<sequence length="590" mass="59157">MPRFRHSVSLPGLRSPQASSYLLSPWLLASQLVAGVWGVSQPVLEDEVKISSHSGGFGGPLEDFDWFGRSVAHLGDLDGDGFGDLAVGAVRADTGGIDRGVVWILFLDGAGGVRASVEIGSGVGGFAGSLADGDRFGSALANLGDLDGDGVCDLAVGARFDSDGGAKSGAVWILFLRPDGTVRAQQKISATQGGLGPGLDPGDRFGAAVASIGDLDGDGVAELAVGAPYDGDGGARSGAIWILHLTPGGMVAGRSKLSATSGWAGSGLDPGDSFARSLAALGDLDGDGTPDLGAGAIGDDQGGSNAGAVWILFLGSDGSVSASTKIASQTGGFSGALDPEDVFGRSLAVVGDLDGDGVSELVVGADQDDDGGVNVGALWLLFLQPSGVVRGEQKLSATSGNFSGDLDPFDRFAFSLAAIDDLDGDGRAELAVGADADDDGGPDRGAVWILSLCRESDCPVLWSDTATVSLSAGGNQLLTMETGPGLAGYPYLLLGSLSATGPGLTLDGHHLPLNPDPYFELTLIEPSSSPLVGSFGVLDAQAEAPASFALPPTSDPALAGVVAHHAFVVFDASSLEVKATSNALAVSLKP</sequence>
<dbReference type="SMART" id="SM00191">
    <property type="entry name" value="Int_alpha"/>
    <property type="match status" value="6"/>
</dbReference>
<gene>
    <name evidence="4" type="ORF">Pla133_25680</name>
</gene>
<dbReference type="InterPro" id="IPR013517">
    <property type="entry name" value="FG-GAP"/>
</dbReference>
<reference evidence="4 5" key="1">
    <citation type="submission" date="2019-02" db="EMBL/GenBank/DDBJ databases">
        <title>Deep-cultivation of Planctomycetes and their phenomic and genomic characterization uncovers novel biology.</title>
        <authorList>
            <person name="Wiegand S."/>
            <person name="Jogler M."/>
            <person name="Boedeker C."/>
            <person name="Pinto D."/>
            <person name="Vollmers J."/>
            <person name="Rivas-Marin E."/>
            <person name="Kohn T."/>
            <person name="Peeters S.H."/>
            <person name="Heuer A."/>
            <person name="Rast P."/>
            <person name="Oberbeckmann S."/>
            <person name="Bunk B."/>
            <person name="Jeske O."/>
            <person name="Meyerdierks A."/>
            <person name="Storesund J.E."/>
            <person name="Kallscheuer N."/>
            <person name="Luecker S."/>
            <person name="Lage O.M."/>
            <person name="Pohl T."/>
            <person name="Merkel B.J."/>
            <person name="Hornburger P."/>
            <person name="Mueller R.-W."/>
            <person name="Bruemmer F."/>
            <person name="Labrenz M."/>
            <person name="Spormann A.M."/>
            <person name="Op den Camp H."/>
            <person name="Overmann J."/>
            <person name="Amann R."/>
            <person name="Jetten M.S.M."/>
            <person name="Mascher T."/>
            <person name="Medema M.H."/>
            <person name="Devos D.P."/>
            <person name="Kaster A.-K."/>
            <person name="Ovreas L."/>
            <person name="Rohde M."/>
            <person name="Galperin M.Y."/>
            <person name="Jogler C."/>
        </authorList>
    </citation>
    <scope>NUCLEOTIDE SEQUENCE [LARGE SCALE GENOMIC DNA]</scope>
    <source>
        <strain evidence="4 5">Pla133</strain>
    </source>
</reference>